<dbReference type="STRING" id="89065.SAMN05216605_102477"/>
<dbReference type="SMART" id="SM00822">
    <property type="entry name" value="PKS_KR"/>
    <property type="match status" value="1"/>
</dbReference>
<dbReference type="PANTHER" id="PTHR42760:SF133">
    <property type="entry name" value="3-OXOACYL-[ACYL-CARRIER-PROTEIN] REDUCTASE"/>
    <property type="match status" value="1"/>
</dbReference>
<keyword evidence="2" id="KW-0560">Oxidoreductase</keyword>
<sequence>MATDRQLVGKKIIVTGGARGIGAAVVSAYVEQGAHVISLDIGNRVDVEDEQGPGWAFHRHCDIAQSRSVDEAFAWAAERLGGLDVLVHAAGIAPNAMAQDIELDQWEQVFAVNARGTFLTNRAAHALMKESGGRIINFASAAGVIGQPGKAHYAASKGAVLAWTRTVAREWGPLGITVNAIAPAMWTPMYDATRASMNPEQLQHHDAFMATHIPLGGRLGDARKDLAPMLVFLAGDGSRFITGQTLPVDGGMLMLS</sequence>
<dbReference type="Proteomes" id="UP000182894">
    <property type="component" value="Unassembled WGS sequence"/>
</dbReference>
<keyword evidence="5" id="KW-1185">Reference proteome</keyword>
<dbReference type="RefSeq" id="WP_074750941.1">
    <property type="nucleotide sequence ID" value="NZ_FNCO01000002.1"/>
</dbReference>
<dbReference type="InterPro" id="IPR020904">
    <property type="entry name" value="Sc_DH/Rdtase_CS"/>
</dbReference>
<dbReference type="PRINTS" id="PR00081">
    <property type="entry name" value="GDHRDH"/>
</dbReference>
<protein>
    <submittedName>
        <fullName evidence="4">NAD(P)-dependent dehydrogenase, short-chain alcohol dehydrogenase family</fullName>
    </submittedName>
</protein>
<evidence type="ECO:0000259" key="3">
    <source>
        <dbReference type="SMART" id="SM00822"/>
    </source>
</evidence>
<feature type="domain" description="Ketoreductase" evidence="3">
    <location>
        <begin position="10"/>
        <end position="189"/>
    </location>
</feature>
<gene>
    <name evidence="4" type="ORF">SAMN05216605_102477</name>
</gene>
<evidence type="ECO:0000313" key="4">
    <source>
        <dbReference type="EMBL" id="SDG58199.1"/>
    </source>
</evidence>
<name>A0A1G7VFP0_9PSED</name>
<dbReference type="Gene3D" id="3.40.50.720">
    <property type="entry name" value="NAD(P)-binding Rossmann-like Domain"/>
    <property type="match status" value="1"/>
</dbReference>
<dbReference type="EMBL" id="FNCO01000002">
    <property type="protein sequence ID" value="SDG58199.1"/>
    <property type="molecule type" value="Genomic_DNA"/>
</dbReference>
<evidence type="ECO:0000256" key="1">
    <source>
        <dbReference type="ARBA" id="ARBA00006484"/>
    </source>
</evidence>
<dbReference type="OrthoDB" id="7301144at2"/>
<dbReference type="PANTHER" id="PTHR42760">
    <property type="entry name" value="SHORT-CHAIN DEHYDROGENASES/REDUCTASES FAMILY MEMBER"/>
    <property type="match status" value="1"/>
</dbReference>
<organism evidence="4 5">
    <name type="scientific">Pseudomonas abietaniphila</name>
    <dbReference type="NCBI Taxonomy" id="89065"/>
    <lineage>
        <taxon>Bacteria</taxon>
        <taxon>Pseudomonadati</taxon>
        <taxon>Pseudomonadota</taxon>
        <taxon>Gammaproteobacteria</taxon>
        <taxon>Pseudomonadales</taxon>
        <taxon>Pseudomonadaceae</taxon>
        <taxon>Pseudomonas</taxon>
    </lineage>
</organism>
<dbReference type="FunFam" id="3.40.50.720:FF:000084">
    <property type="entry name" value="Short-chain dehydrogenase reductase"/>
    <property type="match status" value="1"/>
</dbReference>
<evidence type="ECO:0000313" key="5">
    <source>
        <dbReference type="Proteomes" id="UP000182894"/>
    </source>
</evidence>
<dbReference type="InterPro" id="IPR036291">
    <property type="entry name" value="NAD(P)-bd_dom_sf"/>
</dbReference>
<evidence type="ECO:0000256" key="2">
    <source>
        <dbReference type="ARBA" id="ARBA00023002"/>
    </source>
</evidence>
<dbReference type="InterPro" id="IPR057326">
    <property type="entry name" value="KR_dom"/>
</dbReference>
<dbReference type="PROSITE" id="PS00061">
    <property type="entry name" value="ADH_SHORT"/>
    <property type="match status" value="1"/>
</dbReference>
<dbReference type="InterPro" id="IPR002347">
    <property type="entry name" value="SDR_fam"/>
</dbReference>
<dbReference type="Pfam" id="PF13561">
    <property type="entry name" value="adh_short_C2"/>
    <property type="match status" value="1"/>
</dbReference>
<proteinExistence type="inferred from homology"/>
<comment type="similarity">
    <text evidence="1">Belongs to the short-chain dehydrogenases/reductases (SDR) family.</text>
</comment>
<dbReference type="PRINTS" id="PR00080">
    <property type="entry name" value="SDRFAMILY"/>
</dbReference>
<dbReference type="GO" id="GO:0016616">
    <property type="term" value="F:oxidoreductase activity, acting on the CH-OH group of donors, NAD or NADP as acceptor"/>
    <property type="evidence" value="ECO:0007669"/>
    <property type="project" value="TreeGrafter"/>
</dbReference>
<reference evidence="5" key="1">
    <citation type="submission" date="2016-10" db="EMBL/GenBank/DDBJ databases">
        <authorList>
            <person name="Varghese N."/>
            <person name="Submissions S."/>
        </authorList>
    </citation>
    <scope>NUCLEOTIDE SEQUENCE [LARGE SCALE GENOMIC DNA]</scope>
    <source>
        <strain evidence="5">ATCC 700689</strain>
    </source>
</reference>
<accession>A0A1G7VFP0</accession>
<dbReference type="AlphaFoldDB" id="A0A1G7VFP0"/>
<dbReference type="CDD" id="cd05233">
    <property type="entry name" value="SDR_c"/>
    <property type="match status" value="1"/>
</dbReference>
<dbReference type="SUPFAM" id="SSF51735">
    <property type="entry name" value="NAD(P)-binding Rossmann-fold domains"/>
    <property type="match status" value="1"/>
</dbReference>